<feature type="compositionally biased region" description="Low complexity" evidence="5">
    <location>
        <begin position="8"/>
        <end position="24"/>
    </location>
</feature>
<dbReference type="CDD" id="cd18793">
    <property type="entry name" value="SF2_C_SNF"/>
    <property type="match status" value="1"/>
</dbReference>
<evidence type="ECO:0000259" key="7">
    <source>
        <dbReference type="PROSITE" id="PS51194"/>
    </source>
</evidence>
<evidence type="ECO:0000256" key="5">
    <source>
        <dbReference type="SAM" id="MobiDB-lite"/>
    </source>
</evidence>
<dbReference type="InterPro" id="IPR050628">
    <property type="entry name" value="SNF2_RAD54_helicase_TF"/>
</dbReference>
<organism evidence="8 9">
    <name type="scientific">Kockovaella imperatae</name>
    <dbReference type="NCBI Taxonomy" id="4999"/>
    <lineage>
        <taxon>Eukaryota</taxon>
        <taxon>Fungi</taxon>
        <taxon>Dikarya</taxon>
        <taxon>Basidiomycota</taxon>
        <taxon>Agaricomycotina</taxon>
        <taxon>Tremellomycetes</taxon>
        <taxon>Tremellales</taxon>
        <taxon>Cuniculitremaceae</taxon>
        <taxon>Kockovaella</taxon>
    </lineage>
</organism>
<feature type="coiled-coil region" evidence="4">
    <location>
        <begin position="779"/>
        <end position="806"/>
    </location>
</feature>
<dbReference type="InterPro" id="IPR000330">
    <property type="entry name" value="SNF2_N"/>
</dbReference>
<dbReference type="InterPro" id="IPR027417">
    <property type="entry name" value="P-loop_NTPase"/>
</dbReference>
<dbReference type="RefSeq" id="XP_021868291.1">
    <property type="nucleotide sequence ID" value="XM_022013664.1"/>
</dbReference>
<accession>A0A1Y1U7L6</accession>
<dbReference type="GeneID" id="33555472"/>
<dbReference type="Gene3D" id="3.40.50.10810">
    <property type="entry name" value="Tandem AAA-ATPase domain"/>
    <property type="match status" value="2"/>
</dbReference>
<keyword evidence="9" id="KW-1185">Reference proteome</keyword>
<keyword evidence="2" id="KW-0378">Hydrolase</keyword>
<dbReference type="PANTHER" id="PTHR45626:SF52">
    <property type="entry name" value="SINGLE-STRANDED DNA-DEPENDENT ATPASE (EUROFUNG)"/>
    <property type="match status" value="1"/>
</dbReference>
<dbReference type="GO" id="GO:0005634">
    <property type="term" value="C:nucleus"/>
    <property type="evidence" value="ECO:0007669"/>
    <property type="project" value="TreeGrafter"/>
</dbReference>
<dbReference type="Pfam" id="PF00271">
    <property type="entry name" value="Helicase_C"/>
    <property type="match status" value="1"/>
</dbReference>
<dbReference type="SMART" id="SM00487">
    <property type="entry name" value="DEXDc"/>
    <property type="match status" value="1"/>
</dbReference>
<dbReference type="SMART" id="SM00490">
    <property type="entry name" value="HELICc"/>
    <property type="match status" value="1"/>
</dbReference>
<dbReference type="PROSITE" id="PS51192">
    <property type="entry name" value="HELICASE_ATP_BIND_1"/>
    <property type="match status" value="1"/>
</dbReference>
<dbReference type="InParanoid" id="A0A1Y1U7L6"/>
<sequence>MPNGGSSGYQAGSSQSAGMSASSAIDITSRPSPPPAQPTYSDKKPICIGAIHSRAIMLYPSQAAIVGSSPPPGSREKFHLVNYLGAELLKVKLKLRIPGQDPRPSDIWPPVSYPTLQIMTPGMSSYIGDLDPHLAEQLIPLVSRGLLRLEGFIQRVFADGHLFQIRINVLLFTLSSNITFIANSLIANNIYLLDPIPPYDPARHNEQPEYHNAHGGGDHAMQLMIAAQRKTMPGFEMTLGQLDKTKQVEVQRRQVDEVFKSLETGGTEGELEECDPGPFIKTSLYPHQRKALTFLLQREQDWSALKRARKYFAKVQAKRSKKNKDAIIDEDEEEQKGKVKDRNRSLWESKSEDSKGRVLVWKNRVTGQELRTKKGERPKEGKGAILADDMGLGKTLSVVSLISSTRHSAAKWARSKLESVEEPAASPPKDGLSSSVMRTKVFGMPENSDDDSRPIADFKGKKRKRDEPASSECGTTRRSRLVRRSKATLLVCPMSTITNWEEQIRDHWNGKVEIIGGAAGTMPPKEVTKKWKPPKRDGESSDEDEDFDTLKVYIYHGASRRADPDFIGDFDIVVTSYNTLALEYTRQRSGDATPASPSDTAPNSDDDLPKGDTSLNGRPTKPEVEAEIKAAEVADALLRKKRKGKGTAKATFETSPLQAIDWFRVVLDEAHYIKSDKTIASQASCDLQADRRIALTGTPIQNKIEDVQALFKFLRLSPVDEKEVFNKYIAGPCKFGEQIGVARLQLVMRCCTLRRTKDSTTDGKKILNLPSRKEIQLWLDLSEEERRAYDDRASKAKEKLEDLKAKNLLSKNIGNVLQDVLRLRQICDHVDLAMQGAVEEDYDGTIMDYEVACKGIKQHGLSQTRAVAVVCFLKNGDGASCTSCGHDYGDYFPSIELLEMEEDQKEKQRKKMPVKLLLTKCLHLFCPSCFKEGVYPDWSARMKEHAGRPCTCGNILRLPSDVVEVLQPGVEENAGAADQGPKRARKKYIRAPGEPLVLSTKMKFLHDELMSFSRRNPNSPHYNPFELDADTMEEVDKDGKPFVTKSVIFSQWTTMLDRIGDMLDEIDIKYARLDGTMSREDRAKAIEDLKHKKRVEVLLVSTRAGGVGLNLTAASRCYLVDPYWNPSVESQAIDRIHRMGQTRPVTAIKLMINDSIEQRLDKIQRKKAQLADVSLNNLSRKELMEKRVSRLTTRSFMLTFHRRRSFPSCSVKMTYGYIFIITHVACRCIIIAWI</sequence>
<feature type="compositionally biased region" description="Basic and acidic residues" evidence="5">
    <location>
        <begin position="450"/>
        <end position="459"/>
    </location>
</feature>
<dbReference type="AlphaFoldDB" id="A0A1Y1U7L6"/>
<protein>
    <submittedName>
        <fullName evidence="8">SNF2 family N-terminal domain-domain-containing protein</fullName>
    </submittedName>
</protein>
<evidence type="ECO:0000256" key="1">
    <source>
        <dbReference type="ARBA" id="ARBA00022741"/>
    </source>
</evidence>
<dbReference type="InterPro" id="IPR001650">
    <property type="entry name" value="Helicase_C-like"/>
</dbReference>
<evidence type="ECO:0000256" key="2">
    <source>
        <dbReference type="ARBA" id="ARBA00022801"/>
    </source>
</evidence>
<dbReference type="GO" id="GO:0006281">
    <property type="term" value="P:DNA repair"/>
    <property type="evidence" value="ECO:0007669"/>
    <property type="project" value="TreeGrafter"/>
</dbReference>
<feature type="region of interest" description="Disordered" evidence="5">
    <location>
        <begin position="415"/>
        <end position="478"/>
    </location>
</feature>
<dbReference type="PANTHER" id="PTHR45626">
    <property type="entry name" value="TRANSCRIPTION TERMINATION FACTOR 2-RELATED"/>
    <property type="match status" value="1"/>
</dbReference>
<dbReference type="GO" id="GO:0016787">
    <property type="term" value="F:hydrolase activity"/>
    <property type="evidence" value="ECO:0007669"/>
    <property type="project" value="UniProtKB-KW"/>
</dbReference>
<feature type="domain" description="Helicase C-terminal" evidence="7">
    <location>
        <begin position="1027"/>
        <end position="1179"/>
    </location>
</feature>
<feature type="region of interest" description="Disordered" evidence="5">
    <location>
        <begin position="322"/>
        <end position="350"/>
    </location>
</feature>
<dbReference type="InterPro" id="IPR049730">
    <property type="entry name" value="SNF2/RAD54-like_C"/>
</dbReference>
<feature type="region of interest" description="Disordered" evidence="5">
    <location>
        <begin position="1"/>
        <end position="43"/>
    </location>
</feature>
<evidence type="ECO:0000256" key="4">
    <source>
        <dbReference type="SAM" id="Coils"/>
    </source>
</evidence>
<dbReference type="Gene3D" id="3.40.50.300">
    <property type="entry name" value="P-loop containing nucleotide triphosphate hydrolases"/>
    <property type="match status" value="1"/>
</dbReference>
<evidence type="ECO:0000256" key="3">
    <source>
        <dbReference type="ARBA" id="ARBA00022840"/>
    </source>
</evidence>
<dbReference type="Proteomes" id="UP000193218">
    <property type="component" value="Unassembled WGS sequence"/>
</dbReference>
<keyword evidence="1" id="KW-0547">Nucleotide-binding</keyword>
<name>A0A1Y1U7L6_9TREE</name>
<dbReference type="STRING" id="4999.A0A1Y1U7L6"/>
<feature type="region of interest" description="Disordered" evidence="5">
    <location>
        <begin position="587"/>
        <end position="623"/>
    </location>
</feature>
<gene>
    <name evidence="8" type="ORF">BD324DRAFT_584170</name>
</gene>
<evidence type="ECO:0000313" key="8">
    <source>
        <dbReference type="EMBL" id="ORX34003.1"/>
    </source>
</evidence>
<evidence type="ECO:0000259" key="6">
    <source>
        <dbReference type="PROSITE" id="PS51192"/>
    </source>
</evidence>
<comment type="caution">
    <text evidence="8">The sequence shown here is derived from an EMBL/GenBank/DDBJ whole genome shotgun (WGS) entry which is preliminary data.</text>
</comment>
<dbReference type="EMBL" id="NBSH01000016">
    <property type="protein sequence ID" value="ORX34003.1"/>
    <property type="molecule type" value="Genomic_DNA"/>
</dbReference>
<dbReference type="CDD" id="cd18008">
    <property type="entry name" value="DEXDc_SHPRH-like"/>
    <property type="match status" value="1"/>
</dbReference>
<keyword evidence="3" id="KW-0067">ATP-binding</keyword>
<dbReference type="PROSITE" id="PS51194">
    <property type="entry name" value="HELICASE_CTER"/>
    <property type="match status" value="1"/>
</dbReference>
<evidence type="ECO:0000313" key="9">
    <source>
        <dbReference type="Proteomes" id="UP000193218"/>
    </source>
</evidence>
<dbReference type="GO" id="GO:0008094">
    <property type="term" value="F:ATP-dependent activity, acting on DNA"/>
    <property type="evidence" value="ECO:0007669"/>
    <property type="project" value="TreeGrafter"/>
</dbReference>
<dbReference type="OrthoDB" id="448448at2759"/>
<keyword evidence="4" id="KW-0175">Coiled coil</keyword>
<feature type="compositionally biased region" description="Basic and acidic residues" evidence="5">
    <location>
        <begin position="526"/>
        <end position="539"/>
    </location>
</feature>
<dbReference type="InterPro" id="IPR038718">
    <property type="entry name" value="SNF2-like_sf"/>
</dbReference>
<feature type="domain" description="Helicase ATP-binding" evidence="6">
    <location>
        <begin position="375"/>
        <end position="717"/>
    </location>
</feature>
<dbReference type="GO" id="GO:0005524">
    <property type="term" value="F:ATP binding"/>
    <property type="evidence" value="ECO:0007669"/>
    <property type="project" value="UniProtKB-KW"/>
</dbReference>
<dbReference type="InterPro" id="IPR014001">
    <property type="entry name" value="Helicase_ATP-bd"/>
</dbReference>
<dbReference type="Pfam" id="PF00176">
    <property type="entry name" value="SNF2-rel_dom"/>
    <property type="match status" value="1"/>
</dbReference>
<feature type="compositionally biased region" description="Basic and acidic residues" evidence="5">
    <location>
        <begin position="335"/>
        <end position="350"/>
    </location>
</feature>
<dbReference type="SUPFAM" id="SSF52540">
    <property type="entry name" value="P-loop containing nucleoside triphosphate hydrolases"/>
    <property type="match status" value="2"/>
</dbReference>
<feature type="region of interest" description="Disordered" evidence="5">
    <location>
        <begin position="516"/>
        <end position="544"/>
    </location>
</feature>
<reference evidence="8 9" key="1">
    <citation type="submission" date="2017-03" db="EMBL/GenBank/DDBJ databases">
        <title>Widespread Adenine N6-methylation of Active Genes in Fungi.</title>
        <authorList>
            <consortium name="DOE Joint Genome Institute"/>
            <person name="Mondo S.J."/>
            <person name="Dannebaum R.O."/>
            <person name="Kuo R.C."/>
            <person name="Louie K.B."/>
            <person name="Bewick A.J."/>
            <person name="Labutti K."/>
            <person name="Haridas S."/>
            <person name="Kuo A."/>
            <person name="Salamov A."/>
            <person name="Ahrendt S.R."/>
            <person name="Lau R."/>
            <person name="Bowen B.P."/>
            <person name="Lipzen A."/>
            <person name="Sullivan W."/>
            <person name="Andreopoulos W.B."/>
            <person name="Clum A."/>
            <person name="Lindquist E."/>
            <person name="Daum C."/>
            <person name="Northen T.R."/>
            <person name="Ramamoorthy G."/>
            <person name="Schmitz R.J."/>
            <person name="Gryganskyi A."/>
            <person name="Culley D."/>
            <person name="Magnuson J."/>
            <person name="James T.Y."/>
            <person name="O'Malley M.A."/>
            <person name="Stajich J.E."/>
            <person name="Spatafora J.W."/>
            <person name="Visel A."/>
            <person name="Grigoriev I.V."/>
        </authorList>
    </citation>
    <scope>NUCLEOTIDE SEQUENCE [LARGE SCALE GENOMIC DNA]</scope>
    <source>
        <strain evidence="8 9">NRRL Y-17943</strain>
    </source>
</reference>
<proteinExistence type="predicted"/>